<comment type="subcellular location">
    <subcellularLocation>
        <location evidence="1">Cell outer membrane</location>
    </subcellularLocation>
</comment>
<evidence type="ECO:0000256" key="1">
    <source>
        <dbReference type="ARBA" id="ARBA00004442"/>
    </source>
</evidence>
<dbReference type="OrthoDB" id="9809164at2"/>
<dbReference type="InterPro" id="IPR006690">
    <property type="entry name" value="OMPA-like_CS"/>
</dbReference>
<dbReference type="InterPro" id="IPR006664">
    <property type="entry name" value="OMP_bac"/>
</dbReference>
<dbReference type="InterPro" id="IPR050330">
    <property type="entry name" value="Bact_OuterMem_StrucFunc"/>
</dbReference>
<dbReference type="EMBL" id="CP030918">
    <property type="protein sequence ID" value="AXC49134.1"/>
    <property type="molecule type" value="Genomic_DNA"/>
</dbReference>
<protein>
    <submittedName>
        <fullName evidence="6">Peptidoglycan-associated lipoprotein</fullName>
    </submittedName>
</protein>
<dbReference type="PANTHER" id="PTHR30329:SF21">
    <property type="entry name" value="LIPOPROTEIN YIAD-RELATED"/>
    <property type="match status" value="1"/>
</dbReference>
<evidence type="ECO:0000256" key="2">
    <source>
        <dbReference type="ARBA" id="ARBA00023136"/>
    </source>
</evidence>
<reference evidence="7" key="1">
    <citation type="submission" date="2018-07" db="EMBL/GenBank/DDBJ databases">
        <title>Genome sequencing of Paracoccus sp. SC2-6.</title>
        <authorList>
            <person name="Heo J."/>
            <person name="Kim S.-J."/>
            <person name="Kwon S.-W."/>
        </authorList>
    </citation>
    <scope>NUCLEOTIDE SEQUENCE [LARGE SCALE GENOMIC DNA]</scope>
    <source>
        <strain evidence="7">SC2-6</strain>
    </source>
</reference>
<evidence type="ECO:0000313" key="7">
    <source>
        <dbReference type="Proteomes" id="UP000252023"/>
    </source>
</evidence>
<evidence type="ECO:0000256" key="4">
    <source>
        <dbReference type="PROSITE-ProRule" id="PRU00473"/>
    </source>
</evidence>
<dbReference type="KEGG" id="pars:DRW48_05065"/>
<evidence type="ECO:0000259" key="5">
    <source>
        <dbReference type="PROSITE" id="PS51123"/>
    </source>
</evidence>
<proteinExistence type="predicted"/>
<dbReference type="PROSITE" id="PS01068">
    <property type="entry name" value="OMPA_1"/>
    <property type="match status" value="1"/>
</dbReference>
<keyword evidence="7" id="KW-1185">Reference proteome</keyword>
<dbReference type="GO" id="GO:0009279">
    <property type="term" value="C:cell outer membrane"/>
    <property type="evidence" value="ECO:0007669"/>
    <property type="project" value="UniProtKB-SubCell"/>
</dbReference>
<dbReference type="PANTHER" id="PTHR30329">
    <property type="entry name" value="STATOR ELEMENT OF FLAGELLAR MOTOR COMPLEX"/>
    <property type="match status" value="1"/>
</dbReference>
<dbReference type="InterPro" id="IPR036737">
    <property type="entry name" value="OmpA-like_sf"/>
</dbReference>
<organism evidence="6 7">
    <name type="scientific">Paracoccus suum</name>
    <dbReference type="NCBI Taxonomy" id="2259340"/>
    <lineage>
        <taxon>Bacteria</taxon>
        <taxon>Pseudomonadati</taxon>
        <taxon>Pseudomonadota</taxon>
        <taxon>Alphaproteobacteria</taxon>
        <taxon>Rhodobacterales</taxon>
        <taxon>Paracoccaceae</taxon>
        <taxon>Paracoccus</taxon>
    </lineage>
</organism>
<dbReference type="Gene3D" id="3.30.1330.60">
    <property type="entry name" value="OmpA-like domain"/>
    <property type="match status" value="1"/>
</dbReference>
<dbReference type="AlphaFoldDB" id="A0A344PIC9"/>
<dbReference type="CDD" id="cd07185">
    <property type="entry name" value="OmpA_C-like"/>
    <property type="match status" value="1"/>
</dbReference>
<keyword evidence="3" id="KW-0998">Cell outer membrane</keyword>
<keyword evidence="2 4" id="KW-0472">Membrane</keyword>
<dbReference type="SUPFAM" id="SSF103088">
    <property type="entry name" value="OmpA-like"/>
    <property type="match status" value="1"/>
</dbReference>
<dbReference type="InterPro" id="IPR006665">
    <property type="entry name" value="OmpA-like"/>
</dbReference>
<evidence type="ECO:0000313" key="6">
    <source>
        <dbReference type="EMBL" id="AXC49134.1"/>
    </source>
</evidence>
<keyword evidence="6" id="KW-0449">Lipoprotein</keyword>
<feature type="domain" description="OmpA-like" evidence="5">
    <location>
        <begin position="55"/>
        <end position="174"/>
    </location>
</feature>
<evidence type="ECO:0000256" key="3">
    <source>
        <dbReference type="ARBA" id="ARBA00023237"/>
    </source>
</evidence>
<dbReference type="Proteomes" id="UP000252023">
    <property type="component" value="Chromosome"/>
</dbReference>
<gene>
    <name evidence="6" type="ORF">DRW48_05065</name>
</gene>
<name>A0A344PIC9_9RHOB</name>
<dbReference type="PRINTS" id="PR01021">
    <property type="entry name" value="OMPADOMAIN"/>
</dbReference>
<accession>A0A344PIC9</accession>
<sequence length="203" mass="20629">MMAGLTLAVAGCTPPPATVSAPVTDPYVNTGDAGARYTGDVTRKTRGVLPGTASPEAFAASAGDSVSFSVDQVILSPEGRAQVGRQAAWLSRNKSFIALIEGHADEQGTREYNLALGARRAASVQEYMIAQGIEPGRVSTVSYGNERPLSACNDGDEACSARNRRAVTVVSPGAPAAAAVATLPGATPPAVPDVPPDVPDVGV</sequence>
<dbReference type="PROSITE" id="PS51123">
    <property type="entry name" value="OMPA_2"/>
    <property type="match status" value="1"/>
</dbReference>
<dbReference type="Pfam" id="PF00691">
    <property type="entry name" value="OmpA"/>
    <property type="match status" value="1"/>
</dbReference>